<organism evidence="1 2">
    <name type="scientific">Candidatus Magasanikbacteria bacterium GW2011_GWA2_45_39</name>
    <dbReference type="NCBI Taxonomy" id="1619041"/>
    <lineage>
        <taxon>Bacteria</taxon>
        <taxon>Candidatus Magasanikiibacteriota</taxon>
    </lineage>
</organism>
<dbReference type="InterPro" id="IPR027417">
    <property type="entry name" value="P-loop_NTPase"/>
</dbReference>
<evidence type="ECO:0000313" key="1">
    <source>
        <dbReference type="EMBL" id="KKU06493.1"/>
    </source>
</evidence>
<dbReference type="EMBL" id="LCKX01000031">
    <property type="protein sequence ID" value="KKU06493.1"/>
    <property type="molecule type" value="Genomic_DNA"/>
</dbReference>
<accession>A0A0G1PM60</accession>
<gene>
    <name evidence="1" type="ORF">UX10_C0031G0014</name>
</gene>
<proteinExistence type="predicted"/>
<sequence>MNGEVIAFISAPGVGTSFLTRQMACRNMLPGFFEGEEGIFTPSVLNVLNSEEDTRERYIWLAERTRLMLERAHTIARAGIDSYVDGDVLLMEAWLAAEVGSESPAFLKEWLLKNARLMAHKVVILTASDEKIQENIIRRGRASEQTKFIKERALRIGRACIGLAEKYDHVKVLDRSNLEFTDSKTLAMIDELIQTIPSHK</sequence>
<evidence type="ECO:0000313" key="2">
    <source>
        <dbReference type="Proteomes" id="UP000033999"/>
    </source>
</evidence>
<dbReference type="Proteomes" id="UP000033999">
    <property type="component" value="Unassembled WGS sequence"/>
</dbReference>
<reference evidence="1 2" key="1">
    <citation type="journal article" date="2015" name="Nature">
        <title>rRNA introns, odd ribosomes, and small enigmatic genomes across a large radiation of phyla.</title>
        <authorList>
            <person name="Brown C.T."/>
            <person name="Hug L.A."/>
            <person name="Thomas B.C."/>
            <person name="Sharon I."/>
            <person name="Castelle C.J."/>
            <person name="Singh A."/>
            <person name="Wilkins M.J."/>
            <person name="Williams K.H."/>
            <person name="Banfield J.F."/>
        </authorList>
    </citation>
    <scope>NUCLEOTIDE SEQUENCE [LARGE SCALE GENOMIC DNA]</scope>
</reference>
<dbReference type="SUPFAM" id="SSF52540">
    <property type="entry name" value="P-loop containing nucleoside triphosphate hydrolases"/>
    <property type="match status" value="1"/>
</dbReference>
<dbReference type="AlphaFoldDB" id="A0A0G1PM60"/>
<comment type="caution">
    <text evidence="1">The sequence shown here is derived from an EMBL/GenBank/DDBJ whole genome shotgun (WGS) entry which is preliminary data.</text>
</comment>
<evidence type="ECO:0008006" key="3">
    <source>
        <dbReference type="Google" id="ProtNLM"/>
    </source>
</evidence>
<name>A0A0G1PM60_9BACT</name>
<protein>
    <recommendedName>
        <fullName evidence="3">AAA family ATPase</fullName>
    </recommendedName>
</protein>